<protein>
    <recommendedName>
        <fullName evidence="1">GPI inositol-deacylase winged helix domain-containing protein</fullName>
    </recommendedName>
</protein>
<dbReference type="Pfam" id="PF22939">
    <property type="entry name" value="WHD_GPIID"/>
    <property type="match status" value="1"/>
</dbReference>
<dbReference type="Proteomes" id="UP000076532">
    <property type="component" value="Unassembled WGS sequence"/>
</dbReference>
<dbReference type="PANTHER" id="PTHR10039:SF16">
    <property type="entry name" value="GPI INOSITOL-DEACYLASE"/>
    <property type="match status" value="1"/>
</dbReference>
<keyword evidence="3" id="KW-1185">Reference proteome</keyword>
<evidence type="ECO:0000259" key="1">
    <source>
        <dbReference type="Pfam" id="PF22939"/>
    </source>
</evidence>
<dbReference type="PANTHER" id="PTHR10039">
    <property type="entry name" value="AMELOGENIN"/>
    <property type="match status" value="1"/>
</dbReference>
<dbReference type="OrthoDB" id="7464126at2759"/>
<proteinExistence type="predicted"/>
<reference evidence="2 3" key="1">
    <citation type="journal article" date="2016" name="Mol. Biol. Evol.">
        <title>Comparative Genomics of Early-Diverging Mushroom-Forming Fungi Provides Insights into the Origins of Lignocellulose Decay Capabilities.</title>
        <authorList>
            <person name="Nagy L.G."/>
            <person name="Riley R."/>
            <person name="Tritt A."/>
            <person name="Adam C."/>
            <person name="Daum C."/>
            <person name="Floudas D."/>
            <person name="Sun H."/>
            <person name="Yadav J.S."/>
            <person name="Pangilinan J."/>
            <person name="Larsson K.H."/>
            <person name="Matsuura K."/>
            <person name="Barry K."/>
            <person name="Labutti K."/>
            <person name="Kuo R."/>
            <person name="Ohm R.A."/>
            <person name="Bhattacharya S.S."/>
            <person name="Shirouzu T."/>
            <person name="Yoshinaga Y."/>
            <person name="Martin F.M."/>
            <person name="Grigoriev I.V."/>
            <person name="Hibbett D.S."/>
        </authorList>
    </citation>
    <scope>NUCLEOTIDE SEQUENCE [LARGE SCALE GENOMIC DNA]</scope>
    <source>
        <strain evidence="2 3">CBS 109695</strain>
    </source>
</reference>
<feature type="non-terminal residue" evidence="2">
    <location>
        <position position="261"/>
    </location>
</feature>
<sequence>MVDSLDESGDRIKLLKWIETLAGWNSARWHLLTTSRLEPDITSRLERIHNIHIVYLHGTALDKDISTFLDAQLSLISRWSAPIRVLIKTTLVRGADGMFRWAAMQIDSLQTCMNTKEVKEKLKALPKDLEETYERILTSSTRRHDLLHMLHWLAFSARALRLEEIAEVPSVDFDAEDGPCYDPDLKYSMPSIALTVCSGLVTVSDGKHIGLHEINGIVKLAHFSVKEYLISDRIKTGIAAQFAMNERLSQLVIAQTCIAYL</sequence>
<dbReference type="AlphaFoldDB" id="A0A165XI80"/>
<dbReference type="EMBL" id="KV417718">
    <property type="protein sequence ID" value="KZP08569.1"/>
    <property type="molecule type" value="Genomic_DNA"/>
</dbReference>
<evidence type="ECO:0000313" key="3">
    <source>
        <dbReference type="Proteomes" id="UP000076532"/>
    </source>
</evidence>
<dbReference type="InterPro" id="IPR054471">
    <property type="entry name" value="GPIID_WHD"/>
</dbReference>
<gene>
    <name evidence="2" type="ORF">FIBSPDRAFT_660462</name>
</gene>
<organism evidence="2 3">
    <name type="scientific">Athelia psychrophila</name>
    <dbReference type="NCBI Taxonomy" id="1759441"/>
    <lineage>
        <taxon>Eukaryota</taxon>
        <taxon>Fungi</taxon>
        <taxon>Dikarya</taxon>
        <taxon>Basidiomycota</taxon>
        <taxon>Agaricomycotina</taxon>
        <taxon>Agaricomycetes</taxon>
        <taxon>Agaricomycetidae</taxon>
        <taxon>Atheliales</taxon>
        <taxon>Atheliaceae</taxon>
        <taxon>Athelia</taxon>
    </lineage>
</organism>
<accession>A0A165XI80</accession>
<evidence type="ECO:0000313" key="2">
    <source>
        <dbReference type="EMBL" id="KZP08569.1"/>
    </source>
</evidence>
<dbReference type="STRING" id="436010.A0A165XI80"/>
<feature type="domain" description="GPI inositol-deacylase winged helix" evidence="1">
    <location>
        <begin position="134"/>
        <end position="244"/>
    </location>
</feature>
<name>A0A165XI80_9AGAM</name>